<dbReference type="Pfam" id="PF02801">
    <property type="entry name" value="Ketoacyl-synt_C"/>
    <property type="match status" value="1"/>
</dbReference>
<comment type="catalytic activity">
    <reaction evidence="12">
        <text>19-(4-hydroxyphenyl)nonadecanoyl-[(phenol)carboxyphthiodiolenone synthase] + 2 (S)-methylmalonyl-CoA + 3 malonyl-CoA + 5 NADPH + 10 H(+) = C37-(phenol)carboxyphthiodiolenone-[(phenol)carboxyphthiodiolenone synthase] + 5 CO2 + 5 NADP(+) + 5 CoA + 2 H2O</text>
        <dbReference type="Rhea" id="RHEA:57760"/>
        <dbReference type="Rhea" id="RHEA-COMP:14273"/>
        <dbReference type="Rhea" id="RHEA-COMP:14990"/>
        <dbReference type="ChEBI" id="CHEBI:15377"/>
        <dbReference type="ChEBI" id="CHEBI:15378"/>
        <dbReference type="ChEBI" id="CHEBI:16526"/>
        <dbReference type="ChEBI" id="CHEBI:57287"/>
        <dbReference type="ChEBI" id="CHEBI:57327"/>
        <dbReference type="ChEBI" id="CHEBI:57384"/>
        <dbReference type="ChEBI" id="CHEBI:57783"/>
        <dbReference type="ChEBI" id="CHEBI:58349"/>
        <dbReference type="ChEBI" id="CHEBI:133301"/>
        <dbReference type="ChEBI" id="CHEBI:142260"/>
        <dbReference type="EC" id="2.3.1.292"/>
    </reaction>
</comment>
<dbReference type="InterPro" id="IPR001227">
    <property type="entry name" value="Ac_transferase_dom_sf"/>
</dbReference>
<dbReference type="Pfam" id="PF00698">
    <property type="entry name" value="Acyl_transf_1"/>
    <property type="match status" value="1"/>
</dbReference>
<dbReference type="EMBL" id="JAHHHW010000076">
    <property type="protein sequence ID" value="MBW4431906.1"/>
    <property type="molecule type" value="Genomic_DNA"/>
</dbReference>
<keyword evidence="6" id="KW-0276">Fatty acid metabolism</keyword>
<comment type="function">
    <text evidence="15">Part of the PpsABCDE complex involved in the biosynthesis of the lipid core common to phthiocerols and phenolphthiocerols by successive additions of malonyl-CoA or methylmalonyl-CoA extender units. PpsA can accept as substrate the activated forms of either icosanoyl (C20), docosanoyl (C22) or lignoceroyl (C24) groups from FadD26, or a (4-hydroxyphenyl)-C17 or (4-hydroxyphenyl)-C19 fatty acyl from FadD29. PpsA initiates the biosynthesis and extends its substrate using a malonyl-CoA extender unit. The PpsB and PpsC proteins add the second and third malonyl-CoA extender units. PpsD adds an (R)-methylmalonyl unit and PpsE adds a second (R)-methylmalonyl unit. The incorporation of the methylmalonyl units results in formation of two branched methyl groups in the elongated product.</text>
</comment>
<dbReference type="InterPro" id="IPR018201">
    <property type="entry name" value="Ketoacyl_synth_AS"/>
</dbReference>
<dbReference type="Pfam" id="PF00668">
    <property type="entry name" value="Condensation"/>
    <property type="match status" value="1"/>
</dbReference>
<comment type="cofactor">
    <cofactor evidence="2">
        <name>pantetheine 4'-phosphate</name>
        <dbReference type="ChEBI" id="CHEBI:47942"/>
    </cofactor>
</comment>
<evidence type="ECO:0000256" key="5">
    <source>
        <dbReference type="ARBA" id="ARBA00022679"/>
    </source>
</evidence>
<evidence type="ECO:0000256" key="3">
    <source>
        <dbReference type="ARBA" id="ARBA00022450"/>
    </source>
</evidence>
<dbReference type="SMART" id="SM00825">
    <property type="entry name" value="PKS_KS"/>
    <property type="match status" value="1"/>
</dbReference>
<comment type="catalytic activity">
    <reaction evidence="14">
        <text>icosanoyl-[(phenol)carboxyphthiodiolenone synthase] + 2 (S)-methylmalonyl-CoA + 3 malonyl-CoA + 5 NADPH + 10 H(+) = C32-carboxyphthiodiolenone-[(phenol)carboxyphthiodiolenone synthase] + 5 CO2 + 5 NADP(+) + 5 CoA + 2 H2O</text>
        <dbReference type="Rhea" id="RHEA:57748"/>
        <dbReference type="Rhea" id="RHEA-COMP:14985"/>
        <dbReference type="Rhea" id="RHEA-COMP:14986"/>
        <dbReference type="ChEBI" id="CHEBI:15377"/>
        <dbReference type="ChEBI" id="CHEBI:15378"/>
        <dbReference type="ChEBI" id="CHEBI:16526"/>
        <dbReference type="ChEBI" id="CHEBI:57287"/>
        <dbReference type="ChEBI" id="CHEBI:57327"/>
        <dbReference type="ChEBI" id="CHEBI:57384"/>
        <dbReference type="ChEBI" id="CHEBI:57783"/>
        <dbReference type="ChEBI" id="CHEBI:58349"/>
        <dbReference type="ChEBI" id="CHEBI:87848"/>
        <dbReference type="ChEBI" id="CHEBI:142236"/>
        <dbReference type="EC" id="2.3.1.292"/>
    </reaction>
</comment>
<dbReference type="InterPro" id="IPR001242">
    <property type="entry name" value="Condensation_dom"/>
</dbReference>
<dbReference type="Pfam" id="PF00550">
    <property type="entry name" value="PP-binding"/>
    <property type="match status" value="1"/>
</dbReference>
<protein>
    <recommendedName>
        <fullName evidence="17">Phenolphthiocerol/phthiocerol polyketide synthase subunit E</fullName>
        <ecNumber evidence="16">2.3.1.292</ecNumber>
    </recommendedName>
    <alternativeName>
        <fullName evidence="19">(Phenol)carboxyphthiodiolenone synthase subunit E</fullName>
    </alternativeName>
    <alternativeName>
        <fullName evidence="20">Beta-ketoacyl-acyl-carrier-protein synthase I</fullName>
    </alternativeName>
    <alternativeName>
        <fullName evidence="18">Phthiocerol synthesis polyketide synthase type I PpsE</fullName>
    </alternativeName>
</protein>
<evidence type="ECO:0000256" key="4">
    <source>
        <dbReference type="ARBA" id="ARBA00022553"/>
    </source>
</evidence>
<dbReference type="GO" id="GO:0006633">
    <property type="term" value="P:fatty acid biosynthetic process"/>
    <property type="evidence" value="ECO:0007669"/>
    <property type="project" value="InterPro"/>
</dbReference>
<dbReference type="Pfam" id="PF21394">
    <property type="entry name" value="Beta-ketacyl_N"/>
    <property type="match status" value="1"/>
</dbReference>
<dbReference type="Pfam" id="PF00109">
    <property type="entry name" value="ketoacyl-synt"/>
    <property type="match status" value="1"/>
</dbReference>
<keyword evidence="9" id="KW-0443">Lipid metabolism</keyword>
<evidence type="ECO:0000256" key="14">
    <source>
        <dbReference type="ARBA" id="ARBA00052745"/>
    </source>
</evidence>
<keyword evidence="8" id="KW-0560">Oxidoreductase</keyword>
<dbReference type="Gene3D" id="3.30.559.10">
    <property type="entry name" value="Chloramphenicol acetyltransferase-like domain"/>
    <property type="match status" value="1"/>
</dbReference>
<dbReference type="Gene3D" id="3.40.50.720">
    <property type="entry name" value="NAD(P)-binding Rossmann-like Domain"/>
    <property type="match status" value="1"/>
</dbReference>
<dbReference type="SUPFAM" id="SSF55048">
    <property type="entry name" value="Probable ACP-binding domain of malonyl-CoA ACP transacylase"/>
    <property type="match status" value="1"/>
</dbReference>
<evidence type="ECO:0000256" key="1">
    <source>
        <dbReference type="ARBA" id="ARBA00001937"/>
    </source>
</evidence>
<dbReference type="Gene3D" id="3.40.366.10">
    <property type="entry name" value="Malonyl-Coenzyme A Acyl Carrier Protein, domain 2"/>
    <property type="match status" value="1"/>
</dbReference>
<dbReference type="InterPro" id="IPR049490">
    <property type="entry name" value="C883_1060-like_KR_N"/>
</dbReference>
<dbReference type="Gene3D" id="3.40.47.10">
    <property type="match status" value="1"/>
</dbReference>
<dbReference type="PROSITE" id="PS52004">
    <property type="entry name" value="KS3_2"/>
    <property type="match status" value="1"/>
</dbReference>
<evidence type="ECO:0000313" key="24">
    <source>
        <dbReference type="EMBL" id="MBW4431906.1"/>
    </source>
</evidence>
<dbReference type="InterPro" id="IPR013968">
    <property type="entry name" value="PKS_KR"/>
</dbReference>
<evidence type="ECO:0000256" key="21">
    <source>
        <dbReference type="SAM" id="MobiDB-lite"/>
    </source>
</evidence>
<dbReference type="InterPro" id="IPR020806">
    <property type="entry name" value="PKS_PP-bd"/>
</dbReference>
<dbReference type="SUPFAM" id="SSF52777">
    <property type="entry name" value="CoA-dependent acyltransferases"/>
    <property type="match status" value="2"/>
</dbReference>
<dbReference type="GO" id="GO:0016491">
    <property type="term" value="F:oxidoreductase activity"/>
    <property type="evidence" value="ECO:0007669"/>
    <property type="project" value="UniProtKB-KW"/>
</dbReference>
<dbReference type="NCBIfam" id="TIGR01720">
    <property type="entry name" value="NRPS-para261"/>
    <property type="match status" value="1"/>
</dbReference>
<accession>A0A9E3LSE0</accession>
<comment type="catalytic activity">
    <reaction evidence="11">
        <text>17-(4-hydroxyphenyl)heptadecanoyl-[(phenol)carboxyphthiodiolenone synthase] + 2 (S)-methylmalonyl-CoA + 3 malonyl-CoA + 5 NADPH + 10 H(+) = C35-(phenol)carboxyphthiodiolenone-[(phenol)carboxyphthiodiolenone synthase] + 5 CO2 + 5 NADP(+) + 5 CoA + 2 H2O</text>
        <dbReference type="Rhea" id="RHEA:57756"/>
        <dbReference type="Rhea" id="RHEA-COMP:14272"/>
        <dbReference type="Rhea" id="RHEA-COMP:14989"/>
        <dbReference type="ChEBI" id="CHEBI:15377"/>
        <dbReference type="ChEBI" id="CHEBI:15378"/>
        <dbReference type="ChEBI" id="CHEBI:16526"/>
        <dbReference type="ChEBI" id="CHEBI:57287"/>
        <dbReference type="ChEBI" id="CHEBI:57327"/>
        <dbReference type="ChEBI" id="CHEBI:57384"/>
        <dbReference type="ChEBI" id="CHEBI:57783"/>
        <dbReference type="ChEBI" id="CHEBI:58349"/>
        <dbReference type="ChEBI" id="CHEBI:133300"/>
        <dbReference type="ChEBI" id="CHEBI:142259"/>
        <dbReference type="EC" id="2.3.1.292"/>
    </reaction>
</comment>
<evidence type="ECO:0000256" key="13">
    <source>
        <dbReference type="ARBA" id="ARBA00052119"/>
    </source>
</evidence>
<evidence type="ECO:0000256" key="19">
    <source>
        <dbReference type="ARBA" id="ARBA00078169"/>
    </source>
</evidence>
<dbReference type="SUPFAM" id="SSF47336">
    <property type="entry name" value="ACP-like"/>
    <property type="match status" value="1"/>
</dbReference>
<dbReference type="PROSITE" id="PS50075">
    <property type="entry name" value="CARRIER"/>
    <property type="match status" value="1"/>
</dbReference>
<dbReference type="InterPro" id="IPR023213">
    <property type="entry name" value="CAT-like_dom_sf"/>
</dbReference>
<dbReference type="Pfam" id="PF08659">
    <property type="entry name" value="KR"/>
    <property type="match status" value="1"/>
</dbReference>
<keyword evidence="5" id="KW-0808">Transferase</keyword>
<evidence type="ECO:0000256" key="18">
    <source>
        <dbReference type="ARBA" id="ARBA00075053"/>
    </source>
</evidence>
<evidence type="ECO:0000259" key="22">
    <source>
        <dbReference type="PROSITE" id="PS50075"/>
    </source>
</evidence>
<dbReference type="Gene3D" id="3.30.70.250">
    <property type="entry name" value="Malonyl-CoA ACP transacylase, ACP-binding"/>
    <property type="match status" value="1"/>
</dbReference>
<evidence type="ECO:0000256" key="17">
    <source>
        <dbReference type="ARBA" id="ARBA00073623"/>
    </source>
</evidence>
<dbReference type="PANTHER" id="PTHR43775:SF51">
    <property type="entry name" value="INACTIVE PHENOLPHTHIOCEROL SYNTHESIS POLYKETIDE SYNTHASE TYPE I PKS1-RELATED"/>
    <property type="match status" value="1"/>
</dbReference>
<dbReference type="InterPro" id="IPR016035">
    <property type="entry name" value="Acyl_Trfase/lysoPLipase"/>
</dbReference>
<evidence type="ECO:0000259" key="23">
    <source>
        <dbReference type="PROSITE" id="PS52004"/>
    </source>
</evidence>
<dbReference type="InterPro" id="IPR014031">
    <property type="entry name" value="Ketoacyl_synth_C"/>
</dbReference>
<dbReference type="CDD" id="cd19534">
    <property type="entry name" value="E_NRPS"/>
    <property type="match status" value="1"/>
</dbReference>
<comment type="caution">
    <text evidence="24">The sequence shown here is derived from an EMBL/GenBank/DDBJ whole genome shotgun (WGS) entry which is preliminary data.</text>
</comment>
<dbReference type="CDD" id="cd00833">
    <property type="entry name" value="PKS"/>
    <property type="match status" value="1"/>
</dbReference>
<dbReference type="GO" id="GO:0004312">
    <property type="term" value="F:fatty acid synthase activity"/>
    <property type="evidence" value="ECO:0007669"/>
    <property type="project" value="TreeGrafter"/>
</dbReference>
<keyword evidence="3" id="KW-0596">Phosphopantetheine</keyword>
<dbReference type="SUPFAM" id="SSF51735">
    <property type="entry name" value="NAD(P)-binding Rossmann-fold domains"/>
    <property type="match status" value="2"/>
</dbReference>
<evidence type="ECO:0000313" key="25">
    <source>
        <dbReference type="Proteomes" id="UP000813215"/>
    </source>
</evidence>
<reference evidence="24" key="1">
    <citation type="submission" date="2021-05" db="EMBL/GenBank/DDBJ databases">
        <authorList>
            <person name="Pietrasiak N."/>
            <person name="Ward R."/>
            <person name="Stajich J.E."/>
            <person name="Kurbessoian T."/>
        </authorList>
    </citation>
    <scope>NUCLEOTIDE SEQUENCE</scope>
    <source>
        <strain evidence="24">HA4357-MV3</strain>
    </source>
</reference>
<comment type="catalytic activity">
    <reaction evidence="13">
        <text>docosanoyl-[(phenol)carboxyphthiodiolenone synthase] + 2 (S)-methylmalonyl-CoA + 3 malonyl-CoA + 5 NADPH + 10 H(+) = C34-carboxyphthiodiolenone-[(phenol)carboxyphthiodiolenone synthase] + 5 CO2 + 5 NADP(+) + 5 CoA + 2 H2O</text>
        <dbReference type="Rhea" id="RHEA:57752"/>
        <dbReference type="Rhea" id="RHEA-COMP:14987"/>
        <dbReference type="Rhea" id="RHEA-COMP:14988"/>
        <dbReference type="ChEBI" id="CHEBI:15377"/>
        <dbReference type="ChEBI" id="CHEBI:15378"/>
        <dbReference type="ChEBI" id="CHEBI:16526"/>
        <dbReference type="ChEBI" id="CHEBI:57287"/>
        <dbReference type="ChEBI" id="CHEBI:57327"/>
        <dbReference type="ChEBI" id="CHEBI:57384"/>
        <dbReference type="ChEBI" id="CHEBI:57783"/>
        <dbReference type="ChEBI" id="CHEBI:58349"/>
        <dbReference type="ChEBI" id="CHEBI:142237"/>
        <dbReference type="ChEBI" id="CHEBI:142238"/>
        <dbReference type="EC" id="2.3.1.292"/>
    </reaction>
</comment>
<evidence type="ECO:0000256" key="2">
    <source>
        <dbReference type="ARBA" id="ARBA00001957"/>
    </source>
</evidence>
<dbReference type="SUPFAM" id="SSF52151">
    <property type="entry name" value="FabD/lysophospholipase-like"/>
    <property type="match status" value="1"/>
</dbReference>
<dbReference type="EC" id="2.3.1.292" evidence="16"/>
<dbReference type="InterPro" id="IPR016039">
    <property type="entry name" value="Thiolase-like"/>
</dbReference>
<dbReference type="InterPro" id="IPR006162">
    <property type="entry name" value="Ppantetheine_attach_site"/>
</dbReference>
<comment type="cofactor">
    <cofactor evidence="1">
        <name>NADP(+)</name>
        <dbReference type="ChEBI" id="CHEBI:58349"/>
    </cofactor>
</comment>
<reference evidence="24" key="2">
    <citation type="journal article" date="2022" name="Microbiol. Resour. Announc.">
        <title>Metagenome Sequencing to Explore Phylogenomics of Terrestrial Cyanobacteria.</title>
        <authorList>
            <person name="Ward R.D."/>
            <person name="Stajich J.E."/>
            <person name="Johansen J.R."/>
            <person name="Huntemann M."/>
            <person name="Clum A."/>
            <person name="Foster B."/>
            <person name="Foster B."/>
            <person name="Roux S."/>
            <person name="Palaniappan K."/>
            <person name="Varghese N."/>
            <person name="Mukherjee S."/>
            <person name="Reddy T.B.K."/>
            <person name="Daum C."/>
            <person name="Copeland A."/>
            <person name="Chen I.A."/>
            <person name="Ivanova N.N."/>
            <person name="Kyrpides N.C."/>
            <person name="Shapiro N."/>
            <person name="Eloe-Fadrosh E.A."/>
            <person name="Pietrasiak N."/>
        </authorList>
    </citation>
    <scope>NUCLEOTIDE SEQUENCE</scope>
    <source>
        <strain evidence="24">HA4357-MV3</strain>
    </source>
</reference>
<dbReference type="FunFam" id="3.40.47.10:FF:000042">
    <property type="entry name" value="Polyketide synthase Pks13"/>
    <property type="match status" value="1"/>
</dbReference>
<evidence type="ECO:0000256" key="15">
    <source>
        <dbReference type="ARBA" id="ARBA00058455"/>
    </source>
</evidence>
<name>A0A9E3LSE0_9NOST</name>
<evidence type="ECO:0000256" key="8">
    <source>
        <dbReference type="ARBA" id="ARBA00023002"/>
    </source>
</evidence>
<dbReference type="InterPro" id="IPR009081">
    <property type="entry name" value="PP-bd_ACP"/>
</dbReference>
<dbReference type="SMART" id="SM00823">
    <property type="entry name" value="PKS_PP"/>
    <property type="match status" value="1"/>
</dbReference>
<dbReference type="Pfam" id="PF22621">
    <property type="entry name" value="CurL-like_PKS_C"/>
    <property type="match status" value="1"/>
</dbReference>
<evidence type="ECO:0000256" key="10">
    <source>
        <dbReference type="ARBA" id="ARBA00023268"/>
    </source>
</evidence>
<dbReference type="Gene3D" id="1.10.1200.10">
    <property type="entry name" value="ACP-like"/>
    <property type="match status" value="1"/>
</dbReference>
<dbReference type="PANTHER" id="PTHR43775">
    <property type="entry name" value="FATTY ACID SYNTHASE"/>
    <property type="match status" value="1"/>
</dbReference>
<dbReference type="SUPFAM" id="SSF53901">
    <property type="entry name" value="Thiolase-like"/>
    <property type="match status" value="1"/>
</dbReference>
<dbReference type="SMART" id="SM00827">
    <property type="entry name" value="PKS_AT"/>
    <property type="match status" value="1"/>
</dbReference>
<dbReference type="InterPro" id="IPR020841">
    <property type="entry name" value="PKS_Beta-ketoAc_synthase_dom"/>
</dbReference>
<dbReference type="SMART" id="SM00822">
    <property type="entry name" value="PKS_KR"/>
    <property type="match status" value="1"/>
</dbReference>
<dbReference type="InterPro" id="IPR016036">
    <property type="entry name" value="Malonyl_transacylase_ACP-bd"/>
</dbReference>
<feature type="compositionally biased region" description="Polar residues" evidence="21">
    <location>
        <begin position="587"/>
        <end position="603"/>
    </location>
</feature>
<evidence type="ECO:0000256" key="6">
    <source>
        <dbReference type="ARBA" id="ARBA00022832"/>
    </source>
</evidence>
<dbReference type="InterPro" id="IPR050091">
    <property type="entry name" value="PKS_NRPS_Biosynth_Enz"/>
</dbReference>
<dbReference type="CDD" id="cd08953">
    <property type="entry name" value="KR_2_SDR_x"/>
    <property type="match status" value="1"/>
</dbReference>
<dbReference type="Gene3D" id="3.30.559.30">
    <property type="entry name" value="Nonribosomal peptide synthetase, condensation domain"/>
    <property type="match status" value="1"/>
</dbReference>
<gene>
    <name evidence="24" type="ORF">KME28_09300</name>
</gene>
<evidence type="ECO:0000256" key="12">
    <source>
        <dbReference type="ARBA" id="ARBA00051971"/>
    </source>
</evidence>
<dbReference type="GO" id="GO:0004315">
    <property type="term" value="F:3-oxoacyl-[acyl-carrier-protein] synthase activity"/>
    <property type="evidence" value="ECO:0007669"/>
    <property type="project" value="InterPro"/>
</dbReference>
<feature type="domain" description="Carrier" evidence="22">
    <location>
        <begin position="1494"/>
        <end position="1568"/>
    </location>
</feature>
<dbReference type="InterPro" id="IPR036736">
    <property type="entry name" value="ACP-like_sf"/>
</dbReference>
<keyword evidence="4" id="KW-0597">Phosphoprotein</keyword>
<dbReference type="InterPro" id="IPR010060">
    <property type="entry name" value="NRPS_synth"/>
</dbReference>
<dbReference type="InterPro" id="IPR057326">
    <property type="entry name" value="KR_dom"/>
</dbReference>
<evidence type="ECO:0000256" key="16">
    <source>
        <dbReference type="ARBA" id="ARBA00066974"/>
    </source>
</evidence>
<dbReference type="InterPro" id="IPR036291">
    <property type="entry name" value="NAD(P)-bd_dom_sf"/>
</dbReference>
<dbReference type="InterPro" id="IPR014030">
    <property type="entry name" value="Ketoacyl_synth_N"/>
</dbReference>
<dbReference type="Proteomes" id="UP000813215">
    <property type="component" value="Unassembled WGS sequence"/>
</dbReference>
<feature type="region of interest" description="Disordered" evidence="21">
    <location>
        <begin position="587"/>
        <end position="607"/>
    </location>
</feature>
<dbReference type="GO" id="GO:0031177">
    <property type="term" value="F:phosphopantetheine binding"/>
    <property type="evidence" value="ECO:0007669"/>
    <property type="project" value="InterPro"/>
</dbReference>
<proteinExistence type="predicted"/>
<keyword evidence="7" id="KW-0521">NADP</keyword>
<dbReference type="InterPro" id="IPR014043">
    <property type="entry name" value="Acyl_transferase_dom"/>
</dbReference>
<dbReference type="Gene3D" id="3.30.70.3290">
    <property type="match status" value="1"/>
</dbReference>
<organism evidence="24 25">
    <name type="scientific">Pelatocladus maniniholoensis HA4357-MV3</name>
    <dbReference type="NCBI Taxonomy" id="1117104"/>
    <lineage>
        <taxon>Bacteria</taxon>
        <taxon>Bacillati</taxon>
        <taxon>Cyanobacteriota</taxon>
        <taxon>Cyanophyceae</taxon>
        <taxon>Nostocales</taxon>
        <taxon>Nostocaceae</taxon>
        <taxon>Pelatocladus</taxon>
    </lineage>
</organism>
<evidence type="ECO:0000256" key="7">
    <source>
        <dbReference type="ARBA" id="ARBA00022857"/>
    </source>
</evidence>
<dbReference type="FunFam" id="1.10.1200.10:FF:000005">
    <property type="entry name" value="Nonribosomal peptide synthetase 1"/>
    <property type="match status" value="1"/>
</dbReference>
<evidence type="ECO:0000256" key="9">
    <source>
        <dbReference type="ARBA" id="ARBA00023098"/>
    </source>
</evidence>
<dbReference type="GO" id="GO:0034081">
    <property type="term" value="C:polyketide synthase complex"/>
    <property type="evidence" value="ECO:0007669"/>
    <property type="project" value="UniProtKB-ARBA"/>
</dbReference>
<evidence type="ECO:0000256" key="11">
    <source>
        <dbReference type="ARBA" id="ARBA00050973"/>
    </source>
</evidence>
<dbReference type="PROSITE" id="PS00606">
    <property type="entry name" value="KS3_1"/>
    <property type="match status" value="1"/>
</dbReference>
<dbReference type="PROSITE" id="PS00012">
    <property type="entry name" value="PHOSPHOPANTETHEINE"/>
    <property type="match status" value="1"/>
</dbReference>
<keyword evidence="10" id="KW-0511">Multifunctional enzyme</keyword>
<evidence type="ECO:0000256" key="20">
    <source>
        <dbReference type="ARBA" id="ARBA00084020"/>
    </source>
</evidence>
<sequence>MTIPTASTSTNGSEIAIIGLSGRFPGAKNIDEFWNNLQNGIESISFFSDEELLEAGIDEELLRDQNYVKAHGVLEDAELFDASFFGFNPREAEITDPQHRIFLECAWEALENAGYKSGIEKCPIGVFAGCDLNSYLLNVYSNQKAISVDGQQLVIACEKDFLCTRTSYKLNLTGPSYTVQTACSTSLVAVHLAIMSLLNGECDIALAGGVAIGAERKAGYVYTEGGIASPDGHCRAFDANAQGAVGGEGVGIVVLKRLEDALLHRDTIHAVIKGSAINNDGSFKVSYTAPRIDTQAKVIRTAQLVAEVEPETITYIEAHGTGTALGDPIEIAALTQAFRLSTQNIGFCAIGSVKTNIGHLDTAAGVAGLIKTVLALKHKQIPPSLHFTSPNPEIDFANSPFYVNTQLAEWSSNDTPRRAGVSSFGLGGTNAHVVIEEAPVVETRDLASLHSRPWQLLMLSAKTSSALETATTNLANYFQEHPDLNLADAAYTFQVGRKAFDYRRTVVCRDIQDAVNALQDPRRVITNTQKTEQRSVAFMFSGLGTQYLDMAVELYQTEATFRTSVDQCCEILKPLLDLDLRDVLYPQKNSSNGSKQKQDTPSSGLDLRKMLGRGQEKADAETLQATSLLNQTVFTQPAIFVVEYALAQLWISWGIRPAAMIGYSIGEYVAATLAEVLSLKDALTLVARRAQMIEELPEGAMLAVPLSESEIQPLLNEKISMSAINGSSLCVIAGTKDAVEEWERQLGEKNLIGKRLQTSHAFHSVMMEVIAPAFGDLVKTFSLKPLKIPYISNVTGTWITAEQATDPSYWVKHLCQAVRFAEGVQHLWQKDNPILLEVGPGQALISFASQCLESEDRAKLLMLPTLRHSYEQHSDVAFFMNTLGRLWLAGVEVDWSAFYANEQRARISLPTYPFERQRYWIDANPEANLATQAQQALHKKPNIDDWFYIPSWKRSPHFPSKSSQKPCCLVFVDTLGVGSQVAEQLESQGHNVVNVTIGEQFTKLRDRAYAINPQSSSDYDTLLAELSRLDLNSNVIAHFWSVTANDTLSSYKAIEQTESSHQFFEETQILGFWSLLFLVQALGRRNISDTLKLTVVTSNVHDVTGEDSLCPEKSTLLGACKVIPKEYPKITCSTIDIVIPSYENPAAPKLIDYLVTEISSQTSDDSDDIVAYRGHHRWVQTFEPVRLDQDIDSKSKVREGGVYLITGGLGGIGLALAENLAQTAHTKLILVGRKGLPERSQWEQWLETHDKQDSVSRKIEKVLALEKLGATVQVHSADVANLEEMQAVVAQVCKQFGRIDGVIHAAGIAPGGMIQLKTKEMANSVFAAKVRGTLVIEKVLKDFKLDFFVLCSSHSSIVRDLGQVDYCAANAFLDAYAHHCAYESRQFTTSINWCIWQLGMAVESVVPDEIKQVREEALKVGMTPQEGINAFNRVLESNLPNIVVSTQDFPALIEQSKFVQSVEEEYAILEKKLVSVNIALPNHSRPNLENDYVAPRNEIEENFAQIWQQRLGIDQVGINDNFFELGGDSVLAIQIVAKANQLGFKLTPQQMFQHQTIAELATAASMQETKLTERPLQAGEVYLTPIQHRFFAQNRRDVNSFSQSLLLEVKQTCDRQLLEQAVRYVIQYHDVFRLRFTQTESGWQQIEANINDVDVIEYEYVDLTSLSETEHEHALESKIKEIQSSFNLSEGSLVKVALIELRSQRNSYLAIAIHPLLVDTISWQILLEDLQTAYQQLSEAKAIYLPDKTTSFSQWAQHIQDYAETSEVMRERKYWLTQAQKPFCILPVDYPGRENTGANFDIVSISLDKTQTQALLNNVNKAYNTQINDVLLTALVQAFAKWTGKPQLWVDLEHNSREKIFKNLSNIFLDRTVGLFTTCFPANLDITEGDDEGSALVAVKDYLRSIPNRGAGYDLLRYISSNQEIQSELKSFPQPQVSFKYLGNFDLLLSQPSLFHLTQQPFKLNRNSSANRFYLLEINGVIVQEQLQLNWIYTTEFHRRKTIETLALNYIEALQNLIAHCQSLKGQKFTTSDFPKANLSQKNLDKLLAKINQANEDSAQ</sequence>
<feature type="domain" description="Ketosynthase family 3 (KS3)" evidence="23">
    <location>
        <begin position="12"/>
        <end position="437"/>
    </location>
</feature>